<sequence length="67" mass="7461">RSRCCWLLDFLVDCCCYDQPPQVSPIALASPCRLISSSCFRHFSSSLKLSLSVCFGSVLRFVPAKSK</sequence>
<name>J3LYR8_ORYBR</name>
<protein>
    <submittedName>
        <fullName evidence="1">Uncharacterized protein</fullName>
    </submittedName>
</protein>
<reference evidence="1" key="2">
    <citation type="submission" date="2013-04" db="UniProtKB">
        <authorList>
            <consortium name="EnsemblPlants"/>
        </authorList>
    </citation>
    <scope>IDENTIFICATION</scope>
</reference>
<evidence type="ECO:0000313" key="2">
    <source>
        <dbReference type="Proteomes" id="UP000006038"/>
    </source>
</evidence>
<dbReference type="EnsemblPlants" id="OB04G22930.1">
    <property type="protein sequence ID" value="OB04G22930.1"/>
    <property type="gene ID" value="OB04G22930"/>
</dbReference>
<organism evidence="1">
    <name type="scientific">Oryza brachyantha</name>
    <name type="common">malo sina</name>
    <dbReference type="NCBI Taxonomy" id="4533"/>
    <lineage>
        <taxon>Eukaryota</taxon>
        <taxon>Viridiplantae</taxon>
        <taxon>Streptophyta</taxon>
        <taxon>Embryophyta</taxon>
        <taxon>Tracheophyta</taxon>
        <taxon>Spermatophyta</taxon>
        <taxon>Magnoliopsida</taxon>
        <taxon>Liliopsida</taxon>
        <taxon>Poales</taxon>
        <taxon>Poaceae</taxon>
        <taxon>BOP clade</taxon>
        <taxon>Oryzoideae</taxon>
        <taxon>Oryzeae</taxon>
        <taxon>Oryzinae</taxon>
        <taxon>Oryza</taxon>
    </lineage>
</organism>
<accession>J3LYR8</accession>
<dbReference type="AlphaFoldDB" id="J3LYR8"/>
<dbReference type="Gramene" id="OB04G22930.1">
    <property type="protein sequence ID" value="OB04G22930.1"/>
    <property type="gene ID" value="OB04G22930"/>
</dbReference>
<evidence type="ECO:0000313" key="1">
    <source>
        <dbReference type="EnsemblPlants" id="OB04G22930.1"/>
    </source>
</evidence>
<proteinExistence type="predicted"/>
<dbReference type="Proteomes" id="UP000006038">
    <property type="component" value="Chromosome 4"/>
</dbReference>
<keyword evidence="2" id="KW-1185">Reference proteome</keyword>
<dbReference type="HOGENOM" id="CLU_2820143_0_0_1"/>
<reference evidence="1" key="1">
    <citation type="journal article" date="2013" name="Nat. Commun.">
        <title>Whole-genome sequencing of Oryza brachyantha reveals mechanisms underlying Oryza genome evolution.</title>
        <authorList>
            <person name="Chen J."/>
            <person name="Huang Q."/>
            <person name="Gao D."/>
            <person name="Wang J."/>
            <person name="Lang Y."/>
            <person name="Liu T."/>
            <person name="Li B."/>
            <person name="Bai Z."/>
            <person name="Luis Goicoechea J."/>
            <person name="Liang C."/>
            <person name="Chen C."/>
            <person name="Zhang W."/>
            <person name="Sun S."/>
            <person name="Liao Y."/>
            <person name="Zhang X."/>
            <person name="Yang L."/>
            <person name="Song C."/>
            <person name="Wang M."/>
            <person name="Shi J."/>
            <person name="Liu G."/>
            <person name="Liu J."/>
            <person name="Zhou H."/>
            <person name="Zhou W."/>
            <person name="Yu Q."/>
            <person name="An N."/>
            <person name="Chen Y."/>
            <person name="Cai Q."/>
            <person name="Wang B."/>
            <person name="Liu B."/>
            <person name="Min J."/>
            <person name="Huang Y."/>
            <person name="Wu H."/>
            <person name="Li Z."/>
            <person name="Zhang Y."/>
            <person name="Yin Y."/>
            <person name="Song W."/>
            <person name="Jiang J."/>
            <person name="Jackson S.A."/>
            <person name="Wing R.A."/>
            <person name="Wang J."/>
            <person name="Chen M."/>
        </authorList>
    </citation>
    <scope>NUCLEOTIDE SEQUENCE [LARGE SCALE GENOMIC DNA]</scope>
    <source>
        <strain evidence="1">cv. IRGC 101232</strain>
    </source>
</reference>